<gene>
    <name evidence="4" type="ORF">SAMN02745196_01757</name>
</gene>
<dbReference type="GO" id="GO:0008477">
    <property type="term" value="F:purine nucleosidase activity"/>
    <property type="evidence" value="ECO:0007669"/>
    <property type="project" value="TreeGrafter"/>
</dbReference>
<keyword evidence="1 4" id="KW-0378">Hydrolase</keyword>
<dbReference type="OrthoDB" id="9797882at2"/>
<proteinExistence type="predicted"/>
<dbReference type="GO" id="GO:0005829">
    <property type="term" value="C:cytosol"/>
    <property type="evidence" value="ECO:0007669"/>
    <property type="project" value="TreeGrafter"/>
</dbReference>
<sequence length="308" mass="33411">MSKIPVIIDCDPGIDDALALFLACSSDKLDIRAITPVAGNVPLEHTSTNTLRLLELMGKDIKVALGADGPLVGERETAESVHGEAGLGTTVLELKNKVFHSKDAIETIYEEAKACNGELRLIVLGPNTTIALALKKYPELKDMIHSITIMGGGVNVGNVTKYAEFNIFADAEAAKIVFESGIEINMIGLNVTNRATLLEDDIKEIGTYNNKVAKVAAELLEFMIPVYKGFGQDGASMHDPITVAYLIDNSIFEMEKHCVTVEVENEERKGETVVHLDKENGQVANVNVAMNADFSAFKNMLKEALKAY</sequence>
<name>A0A1M5WPT3_9CLOT</name>
<dbReference type="InterPro" id="IPR023186">
    <property type="entry name" value="IUNH"/>
</dbReference>
<dbReference type="AlphaFoldDB" id="A0A1M5WPT3"/>
<keyword evidence="2" id="KW-0326">Glycosidase</keyword>
<dbReference type="Pfam" id="PF01156">
    <property type="entry name" value="IU_nuc_hydro"/>
    <property type="match status" value="1"/>
</dbReference>
<evidence type="ECO:0000256" key="2">
    <source>
        <dbReference type="ARBA" id="ARBA00023295"/>
    </source>
</evidence>
<organism evidence="4 5">
    <name type="scientific">Clostridium collagenovorans DSM 3089</name>
    <dbReference type="NCBI Taxonomy" id="1121306"/>
    <lineage>
        <taxon>Bacteria</taxon>
        <taxon>Bacillati</taxon>
        <taxon>Bacillota</taxon>
        <taxon>Clostridia</taxon>
        <taxon>Eubacteriales</taxon>
        <taxon>Clostridiaceae</taxon>
        <taxon>Clostridium</taxon>
    </lineage>
</organism>
<reference evidence="4 5" key="1">
    <citation type="submission" date="2016-11" db="EMBL/GenBank/DDBJ databases">
        <authorList>
            <person name="Jaros S."/>
            <person name="Januszkiewicz K."/>
            <person name="Wedrychowicz H."/>
        </authorList>
    </citation>
    <scope>NUCLEOTIDE SEQUENCE [LARGE SCALE GENOMIC DNA]</scope>
    <source>
        <strain evidence="4 5">DSM 3089</strain>
    </source>
</reference>
<dbReference type="CDD" id="cd02651">
    <property type="entry name" value="nuc_hydro_IU_UC_XIUA"/>
    <property type="match status" value="1"/>
</dbReference>
<feature type="domain" description="Inosine/uridine-preferring nucleoside hydrolase" evidence="3">
    <location>
        <begin position="6"/>
        <end position="298"/>
    </location>
</feature>
<dbReference type="GO" id="GO:0006152">
    <property type="term" value="P:purine nucleoside catabolic process"/>
    <property type="evidence" value="ECO:0007669"/>
    <property type="project" value="TreeGrafter"/>
</dbReference>
<dbReference type="PANTHER" id="PTHR12304">
    <property type="entry name" value="INOSINE-URIDINE PREFERRING NUCLEOSIDE HYDROLASE"/>
    <property type="match status" value="1"/>
</dbReference>
<dbReference type="SUPFAM" id="SSF53590">
    <property type="entry name" value="Nucleoside hydrolase"/>
    <property type="match status" value="1"/>
</dbReference>
<protein>
    <submittedName>
        <fullName evidence="4">Pyrimidine-specific ribonucleoside hydrolase</fullName>
    </submittedName>
</protein>
<dbReference type="EMBL" id="FQXP01000006">
    <property type="protein sequence ID" value="SHH89023.1"/>
    <property type="molecule type" value="Genomic_DNA"/>
</dbReference>
<evidence type="ECO:0000256" key="1">
    <source>
        <dbReference type="ARBA" id="ARBA00022801"/>
    </source>
</evidence>
<dbReference type="RefSeq" id="WP_072831653.1">
    <property type="nucleotide sequence ID" value="NZ_FQXP01000006.1"/>
</dbReference>
<accession>A0A1M5WPT3</accession>
<dbReference type="InterPro" id="IPR036452">
    <property type="entry name" value="Ribo_hydro-like"/>
</dbReference>
<evidence type="ECO:0000313" key="4">
    <source>
        <dbReference type="EMBL" id="SHH89023.1"/>
    </source>
</evidence>
<keyword evidence="5" id="KW-1185">Reference proteome</keyword>
<dbReference type="InterPro" id="IPR001910">
    <property type="entry name" value="Inosine/uridine_hydrolase_dom"/>
</dbReference>
<evidence type="ECO:0000313" key="5">
    <source>
        <dbReference type="Proteomes" id="UP000184526"/>
    </source>
</evidence>
<dbReference type="Proteomes" id="UP000184526">
    <property type="component" value="Unassembled WGS sequence"/>
</dbReference>
<dbReference type="PANTHER" id="PTHR12304:SF4">
    <property type="entry name" value="URIDINE NUCLEOSIDASE"/>
    <property type="match status" value="1"/>
</dbReference>
<dbReference type="Gene3D" id="3.90.245.10">
    <property type="entry name" value="Ribonucleoside hydrolase-like"/>
    <property type="match status" value="1"/>
</dbReference>
<evidence type="ECO:0000259" key="3">
    <source>
        <dbReference type="Pfam" id="PF01156"/>
    </source>
</evidence>
<dbReference type="STRING" id="1121306.SAMN02745196_01757"/>